<dbReference type="Pfam" id="PF00662">
    <property type="entry name" value="Proton_antipo_N"/>
    <property type="match status" value="1"/>
</dbReference>
<dbReference type="AlphaFoldDB" id="A0A1E7QJI5"/>
<dbReference type="PANTHER" id="PTHR42829:SF2">
    <property type="entry name" value="NADH-UBIQUINONE OXIDOREDUCTASE CHAIN 5"/>
    <property type="match status" value="1"/>
</dbReference>
<name>A0A1E7QJI5_WOLPI</name>
<dbReference type="GO" id="GO:0008137">
    <property type="term" value="F:NADH dehydrogenase (ubiquinone) activity"/>
    <property type="evidence" value="ECO:0007669"/>
    <property type="project" value="InterPro"/>
</dbReference>
<dbReference type="InterPro" id="IPR018393">
    <property type="entry name" value="NADHpl_OxRdtase_5_subgr"/>
</dbReference>
<dbReference type="InterPro" id="IPR003945">
    <property type="entry name" value="NU5C-like"/>
</dbReference>
<dbReference type="NCBIfam" id="NF005141">
    <property type="entry name" value="PRK06590.1"/>
    <property type="match status" value="1"/>
</dbReference>
<dbReference type="InterPro" id="IPR001750">
    <property type="entry name" value="ND/Mrp_TM"/>
</dbReference>
<proteinExistence type="predicted"/>
<evidence type="ECO:0000256" key="9">
    <source>
        <dbReference type="SAM" id="Phobius"/>
    </source>
</evidence>
<evidence type="ECO:0000256" key="8">
    <source>
        <dbReference type="RuleBase" id="RU000320"/>
    </source>
</evidence>
<feature type="domain" description="NADH:quinone oxidoreductase/Mrp antiporter transmembrane" evidence="10">
    <location>
        <begin position="124"/>
        <end position="408"/>
    </location>
</feature>
<keyword evidence="13" id="KW-1185">Reference proteome</keyword>
<feature type="transmembrane region" description="Helical" evidence="9">
    <location>
        <begin position="70"/>
        <end position="95"/>
    </location>
</feature>
<evidence type="ECO:0000256" key="4">
    <source>
        <dbReference type="ARBA" id="ARBA00022989"/>
    </source>
</evidence>
<feature type="transmembrane region" description="Helical" evidence="9">
    <location>
        <begin position="29"/>
        <end position="50"/>
    </location>
</feature>
<sequence>MGVPSLIVLLPLLGSLFSAIVKKDRFSQLVTTVGIGISAMLSWYLFLTFSENYHLNILPIFSLEAIKANWAISIDMLSATMLIVVTTVSLVVHIYSIGYMKNAIPRFFSYLSLFTFCMIVLVVSDNFVQLFFGWEGVGLCSYLLIGFWFKKYSANNAALKAFIVNRIGDFFLLLGIFLVYYTFDSLEFTEIFSKITYYSKFNLICVLLFIGCIGKSAQLGLHIWLPDAMEGPTPASALIHAATMVTAGVFLIARCSPLFELSDIARALVVIIGTLTAFFAATVATTQNDIKKIIAYSTCSQLGYMFIACGISAYHAAIFHLMTHAFFKALLFLCAGNVIHAMDHEQNIHKMGNCWNKMPCTYTFMWIGCLALSGIFPFAGFYSKDLIIEHTYDVNKFAFIVSLIVALLTAFYSWRLILLAFHNKERTSYNVHDVPKIMLIPLIILALGSFLSGIWGIDILNITSDAFWKASLVMQEKHLQTSHFIAFLPTLMSVSGILCAYLVYHFKLINQKFPIKFLQNKWYFDEIYEFIIIVPVKFLSNLLLKYDIKVIDFLGPNGIAGLVNMCSKSSVKLQTGYIFDYVFVMLVMLIIASLYIVGIK</sequence>
<reference evidence="12 13" key="1">
    <citation type="submission" date="2016-09" db="EMBL/GenBank/DDBJ databases">
        <title>Genomic evidence for plant-parasitic nematodes as the earliest Wolbachia hosts.</title>
        <authorList>
            <person name="Brown A.M."/>
            <person name="Wasala S.K."/>
            <person name="Howe D.K."/>
            <person name="Peetz A.B."/>
            <person name="Zasada I.A."/>
            <person name="Denver D.R."/>
        </authorList>
    </citation>
    <scope>NUCLEOTIDE SEQUENCE [LARGE SCALE GENOMIC DNA]</scope>
    <source>
        <strain evidence="13">wPpe</strain>
    </source>
</reference>
<dbReference type="GO" id="GO:0003954">
    <property type="term" value="F:NADH dehydrogenase activity"/>
    <property type="evidence" value="ECO:0007669"/>
    <property type="project" value="TreeGrafter"/>
</dbReference>
<evidence type="ECO:0000256" key="3">
    <source>
        <dbReference type="ARBA" id="ARBA00022692"/>
    </source>
</evidence>
<feature type="transmembrane region" description="Helical" evidence="9">
    <location>
        <begin position="484"/>
        <end position="506"/>
    </location>
</feature>
<gene>
    <name evidence="12" type="ORF">BIY23_02895</name>
</gene>
<feature type="transmembrane region" description="Helical" evidence="9">
    <location>
        <begin position="161"/>
        <end position="181"/>
    </location>
</feature>
<dbReference type="OrthoDB" id="9811798at2"/>
<feature type="transmembrane region" description="Helical" evidence="9">
    <location>
        <begin position="360"/>
        <end position="382"/>
    </location>
</feature>
<keyword evidence="3 8" id="KW-0812">Transmembrane</keyword>
<feature type="transmembrane region" description="Helical" evidence="9">
    <location>
        <begin position="237"/>
        <end position="259"/>
    </location>
</feature>
<comment type="caution">
    <text evidence="12">The sequence shown here is derived from an EMBL/GenBank/DDBJ whole genome shotgun (WGS) entry which is preliminary data.</text>
</comment>
<dbReference type="GO" id="GO:0015990">
    <property type="term" value="P:electron transport coupled proton transport"/>
    <property type="evidence" value="ECO:0007669"/>
    <property type="project" value="TreeGrafter"/>
</dbReference>
<evidence type="ECO:0000259" key="11">
    <source>
        <dbReference type="Pfam" id="PF00662"/>
    </source>
</evidence>
<dbReference type="Pfam" id="PF00361">
    <property type="entry name" value="Proton_antipo_M"/>
    <property type="match status" value="1"/>
</dbReference>
<dbReference type="InterPro" id="IPR001516">
    <property type="entry name" value="Proton_antipo_N"/>
</dbReference>
<dbReference type="PRINTS" id="PR01435">
    <property type="entry name" value="NPOXDRDTASE5"/>
</dbReference>
<evidence type="ECO:0000256" key="5">
    <source>
        <dbReference type="ARBA" id="ARBA00023136"/>
    </source>
</evidence>
<dbReference type="NCBIfam" id="TIGR01974">
    <property type="entry name" value="NDH_I_L"/>
    <property type="match status" value="1"/>
</dbReference>
<feature type="transmembrane region" description="Helical" evidence="9">
    <location>
        <begin position="397"/>
        <end position="418"/>
    </location>
</feature>
<dbReference type="RefSeq" id="WP_070065105.1">
    <property type="nucleotide sequence ID" value="NZ_MJMG01000007.1"/>
</dbReference>
<feature type="transmembrane region" description="Helical" evidence="9">
    <location>
        <begin position="265"/>
        <end position="286"/>
    </location>
</feature>
<feature type="transmembrane region" description="Helical" evidence="9">
    <location>
        <begin position="321"/>
        <end position="339"/>
    </location>
</feature>
<evidence type="ECO:0000256" key="6">
    <source>
        <dbReference type="ARBA" id="ARBA00031571"/>
    </source>
</evidence>
<dbReference type="Proteomes" id="UP000175679">
    <property type="component" value="Unassembled WGS sequence"/>
</dbReference>
<keyword evidence="5 9" id="KW-0472">Membrane</keyword>
<feature type="transmembrane region" description="Helical" evidence="9">
    <location>
        <begin position="293"/>
        <end position="315"/>
    </location>
</feature>
<dbReference type="Gene3D" id="1.20.5.2700">
    <property type="match status" value="1"/>
</dbReference>
<evidence type="ECO:0000256" key="1">
    <source>
        <dbReference type="ARBA" id="ARBA00004127"/>
    </source>
</evidence>
<dbReference type="GO" id="GO:0016020">
    <property type="term" value="C:membrane"/>
    <property type="evidence" value="ECO:0007669"/>
    <property type="project" value="UniProtKB-SubCell"/>
</dbReference>
<dbReference type="GO" id="GO:0012505">
    <property type="term" value="C:endomembrane system"/>
    <property type="evidence" value="ECO:0007669"/>
    <property type="project" value="UniProtKB-SubCell"/>
</dbReference>
<feature type="transmembrane region" description="Helical" evidence="9">
    <location>
        <begin position="578"/>
        <end position="597"/>
    </location>
</feature>
<feature type="transmembrane region" description="Helical" evidence="9">
    <location>
        <begin position="527"/>
        <end position="544"/>
    </location>
</feature>
<evidence type="ECO:0000313" key="12">
    <source>
        <dbReference type="EMBL" id="OEY86625.1"/>
    </source>
</evidence>
<feature type="transmembrane region" description="Helical" evidence="9">
    <location>
        <begin position="130"/>
        <end position="149"/>
    </location>
</feature>
<organism evidence="12 13">
    <name type="scientific">Wolbachia pipientis</name>
    <dbReference type="NCBI Taxonomy" id="955"/>
    <lineage>
        <taxon>Bacteria</taxon>
        <taxon>Pseudomonadati</taxon>
        <taxon>Pseudomonadota</taxon>
        <taxon>Alphaproteobacteria</taxon>
        <taxon>Rickettsiales</taxon>
        <taxon>Anaplasmataceae</taxon>
        <taxon>Wolbachieae</taxon>
        <taxon>Wolbachia</taxon>
    </lineage>
</organism>
<accession>A0A1E7QJI5</accession>
<comment type="subcellular location">
    <subcellularLocation>
        <location evidence="1">Endomembrane system</location>
        <topology evidence="1">Multi-pass membrane protein</topology>
    </subcellularLocation>
    <subcellularLocation>
        <location evidence="8">Membrane</location>
        <topology evidence="8">Multi-pass membrane protein</topology>
    </subcellularLocation>
</comment>
<feature type="transmembrane region" description="Helical" evidence="9">
    <location>
        <begin position="439"/>
        <end position="464"/>
    </location>
</feature>
<keyword evidence="4 9" id="KW-1133">Transmembrane helix</keyword>
<dbReference type="GO" id="GO:0042773">
    <property type="term" value="P:ATP synthesis coupled electron transport"/>
    <property type="evidence" value="ECO:0007669"/>
    <property type="project" value="InterPro"/>
</dbReference>
<evidence type="ECO:0000256" key="7">
    <source>
        <dbReference type="ARBA" id="ARBA00032795"/>
    </source>
</evidence>
<dbReference type="EMBL" id="MJMG01000007">
    <property type="protein sequence ID" value="OEY86625.1"/>
    <property type="molecule type" value="Genomic_DNA"/>
</dbReference>
<evidence type="ECO:0000259" key="10">
    <source>
        <dbReference type="Pfam" id="PF00361"/>
    </source>
</evidence>
<feature type="transmembrane region" description="Helical" evidence="9">
    <location>
        <begin position="6"/>
        <end position="22"/>
    </location>
</feature>
<dbReference type="PRINTS" id="PR01434">
    <property type="entry name" value="NADHDHGNASE5"/>
</dbReference>
<feature type="transmembrane region" description="Helical" evidence="9">
    <location>
        <begin position="201"/>
        <end position="225"/>
    </location>
</feature>
<protein>
    <recommendedName>
        <fullName evidence="2">NADH-quinone oxidoreductase subunit L</fullName>
    </recommendedName>
    <alternativeName>
        <fullName evidence="6">NADH dehydrogenase I subunit L</fullName>
    </alternativeName>
    <alternativeName>
        <fullName evidence="7">NDH-1 subunit L</fullName>
    </alternativeName>
</protein>
<feature type="domain" description="NADH-Ubiquinone oxidoreductase (complex I) chain 5 N-terminal" evidence="11">
    <location>
        <begin position="63"/>
        <end position="108"/>
    </location>
</feature>
<dbReference type="PANTHER" id="PTHR42829">
    <property type="entry name" value="NADH-UBIQUINONE OXIDOREDUCTASE CHAIN 5"/>
    <property type="match status" value="1"/>
</dbReference>
<feature type="transmembrane region" description="Helical" evidence="9">
    <location>
        <begin position="107"/>
        <end position="124"/>
    </location>
</feature>
<evidence type="ECO:0000313" key="13">
    <source>
        <dbReference type="Proteomes" id="UP000175679"/>
    </source>
</evidence>
<evidence type="ECO:0000256" key="2">
    <source>
        <dbReference type="ARBA" id="ARBA00019904"/>
    </source>
</evidence>